<feature type="compositionally biased region" description="Basic and acidic residues" evidence="1">
    <location>
        <begin position="1"/>
        <end position="16"/>
    </location>
</feature>
<protein>
    <submittedName>
        <fullName evidence="2">Uncharacterized protein</fullName>
    </submittedName>
</protein>
<evidence type="ECO:0000313" key="2">
    <source>
        <dbReference type="EMBL" id="RUS29937.1"/>
    </source>
</evidence>
<dbReference type="AlphaFoldDB" id="A0A433QJI1"/>
<name>A0A433QJI1_9FUNG</name>
<feature type="compositionally biased region" description="Polar residues" evidence="1">
    <location>
        <begin position="24"/>
        <end position="35"/>
    </location>
</feature>
<dbReference type="Proteomes" id="UP000274822">
    <property type="component" value="Unassembled WGS sequence"/>
</dbReference>
<comment type="caution">
    <text evidence="2">The sequence shown here is derived from an EMBL/GenBank/DDBJ whole genome shotgun (WGS) entry which is preliminary data.</text>
</comment>
<dbReference type="EMBL" id="RBNJ01004478">
    <property type="protein sequence ID" value="RUS29937.1"/>
    <property type="molecule type" value="Genomic_DNA"/>
</dbReference>
<reference evidence="2 3" key="1">
    <citation type="journal article" date="2018" name="New Phytol.">
        <title>Phylogenomics of Endogonaceae and evolution of mycorrhizas within Mucoromycota.</title>
        <authorList>
            <person name="Chang Y."/>
            <person name="Desiro A."/>
            <person name="Na H."/>
            <person name="Sandor L."/>
            <person name="Lipzen A."/>
            <person name="Clum A."/>
            <person name="Barry K."/>
            <person name="Grigoriev I.V."/>
            <person name="Martin F.M."/>
            <person name="Stajich J.E."/>
            <person name="Smith M.E."/>
            <person name="Bonito G."/>
            <person name="Spatafora J.W."/>
        </authorList>
    </citation>
    <scope>NUCLEOTIDE SEQUENCE [LARGE SCALE GENOMIC DNA]</scope>
    <source>
        <strain evidence="2 3">AD002</strain>
    </source>
</reference>
<accession>A0A433QJI1</accession>
<feature type="region of interest" description="Disordered" evidence="1">
    <location>
        <begin position="1"/>
        <end position="37"/>
    </location>
</feature>
<organism evidence="2 3">
    <name type="scientific">Jimgerdemannia flammicorona</name>
    <dbReference type="NCBI Taxonomy" id="994334"/>
    <lineage>
        <taxon>Eukaryota</taxon>
        <taxon>Fungi</taxon>
        <taxon>Fungi incertae sedis</taxon>
        <taxon>Mucoromycota</taxon>
        <taxon>Mucoromycotina</taxon>
        <taxon>Endogonomycetes</taxon>
        <taxon>Endogonales</taxon>
        <taxon>Endogonaceae</taxon>
        <taxon>Jimgerdemannia</taxon>
    </lineage>
</organism>
<gene>
    <name evidence="2" type="ORF">BC938DRAFT_480036</name>
</gene>
<evidence type="ECO:0000256" key="1">
    <source>
        <dbReference type="SAM" id="MobiDB-lite"/>
    </source>
</evidence>
<evidence type="ECO:0000313" key="3">
    <source>
        <dbReference type="Proteomes" id="UP000274822"/>
    </source>
</evidence>
<keyword evidence="3" id="KW-1185">Reference proteome</keyword>
<sequence length="168" mass="19437">MRQADERNNADHADNKSRRHHPPQTGTQSLPTKTSSTEEHVVYYNNSRTEDYPFQTRIYELTKYFLTNTSYRKCNRTRSLQRHYCIHTNLGSHFALSCIACSIYSSSTRSPTTHTFLRQPHLRQPHLRQPHLCQSHLRRPHAHPGPVTNRATRSDPALAARTACYVGL</sequence>
<proteinExistence type="predicted"/>